<evidence type="ECO:0000313" key="1">
    <source>
        <dbReference type="EMBL" id="KKK64511.1"/>
    </source>
</evidence>
<organism evidence="1">
    <name type="scientific">marine sediment metagenome</name>
    <dbReference type="NCBI Taxonomy" id="412755"/>
    <lineage>
        <taxon>unclassified sequences</taxon>
        <taxon>metagenomes</taxon>
        <taxon>ecological metagenomes</taxon>
    </lineage>
</organism>
<dbReference type="AlphaFoldDB" id="A0A0F8ZX20"/>
<dbReference type="EMBL" id="LAZR01060992">
    <property type="protein sequence ID" value="KKK64511.1"/>
    <property type="molecule type" value="Genomic_DNA"/>
</dbReference>
<proteinExistence type="predicted"/>
<reference evidence="1" key="1">
    <citation type="journal article" date="2015" name="Nature">
        <title>Complex archaea that bridge the gap between prokaryotes and eukaryotes.</title>
        <authorList>
            <person name="Spang A."/>
            <person name="Saw J.H."/>
            <person name="Jorgensen S.L."/>
            <person name="Zaremba-Niedzwiedzka K."/>
            <person name="Martijn J."/>
            <person name="Lind A.E."/>
            <person name="van Eijk R."/>
            <person name="Schleper C."/>
            <person name="Guy L."/>
            <person name="Ettema T.J."/>
        </authorList>
    </citation>
    <scope>NUCLEOTIDE SEQUENCE</scope>
</reference>
<comment type="caution">
    <text evidence="1">The sequence shown here is derived from an EMBL/GenBank/DDBJ whole genome shotgun (WGS) entry which is preliminary data.</text>
</comment>
<gene>
    <name evidence="1" type="ORF">LCGC14_2983460</name>
</gene>
<name>A0A0F8ZX20_9ZZZZ</name>
<accession>A0A0F8ZX20</accession>
<protein>
    <submittedName>
        <fullName evidence="1">Uncharacterized protein</fullName>
    </submittedName>
</protein>
<sequence>MVTYTTAAKVKSRFEDFDTDLADSEIEEFILTAESLIDCAMHQTARGSPKDFTFSSAKHGIIEETASCLAAFNCLTAQPTGQTGNISSARAGLMASLLWATFRRNLRILGDERIQKFLKGL</sequence>